<keyword evidence="1 6" id="KW-0547">Nucleotide-binding</keyword>
<dbReference type="GO" id="GO:0046496">
    <property type="term" value="P:nicotinamide nucleotide metabolic process"/>
    <property type="evidence" value="ECO:0007669"/>
    <property type="project" value="UniProtKB-UniRule"/>
</dbReference>
<feature type="region of interest" description="Disordered" evidence="7">
    <location>
        <begin position="110"/>
        <end position="131"/>
    </location>
</feature>
<dbReference type="SUPFAM" id="SSF53613">
    <property type="entry name" value="Ribokinase-like"/>
    <property type="match status" value="1"/>
</dbReference>
<dbReference type="PROSITE" id="PS01050">
    <property type="entry name" value="YJEF_C_2"/>
    <property type="match status" value="1"/>
</dbReference>
<feature type="binding site" evidence="6">
    <location>
        <begin position="272"/>
        <end position="281"/>
    </location>
    <ligand>
        <name>ATP</name>
        <dbReference type="ChEBI" id="CHEBI:30616"/>
    </ligand>
</feature>
<organism evidence="9">
    <name type="scientific">Ditylum brightwellii</name>
    <dbReference type="NCBI Taxonomy" id="49249"/>
    <lineage>
        <taxon>Eukaryota</taxon>
        <taxon>Sar</taxon>
        <taxon>Stramenopiles</taxon>
        <taxon>Ochrophyta</taxon>
        <taxon>Bacillariophyta</taxon>
        <taxon>Mediophyceae</taxon>
        <taxon>Lithodesmiophycidae</taxon>
        <taxon>Lithodesmiales</taxon>
        <taxon>Lithodesmiaceae</taxon>
        <taxon>Ditylum</taxon>
    </lineage>
</organism>
<comment type="cofactor">
    <cofactor evidence="6">
        <name>Mg(2+)</name>
        <dbReference type="ChEBI" id="CHEBI:18420"/>
    </cofactor>
</comment>
<proteinExistence type="inferred from homology"/>
<dbReference type="Pfam" id="PF01256">
    <property type="entry name" value="Carb_kinase"/>
    <property type="match status" value="1"/>
</dbReference>
<comment type="catalytic activity">
    <reaction evidence="6">
        <text>(6S)-NADPHX + ATP = ADP + phosphate + NADPH + H(+)</text>
        <dbReference type="Rhea" id="RHEA:32231"/>
        <dbReference type="ChEBI" id="CHEBI:15378"/>
        <dbReference type="ChEBI" id="CHEBI:30616"/>
        <dbReference type="ChEBI" id="CHEBI:43474"/>
        <dbReference type="ChEBI" id="CHEBI:57783"/>
        <dbReference type="ChEBI" id="CHEBI:64076"/>
        <dbReference type="ChEBI" id="CHEBI:456216"/>
        <dbReference type="EC" id="4.2.1.93"/>
    </reaction>
</comment>
<dbReference type="InterPro" id="IPR000631">
    <property type="entry name" value="CARKD"/>
</dbReference>
<evidence type="ECO:0000313" key="9">
    <source>
        <dbReference type="EMBL" id="CAE4604085.1"/>
    </source>
</evidence>
<evidence type="ECO:0000256" key="3">
    <source>
        <dbReference type="ARBA" id="ARBA00022857"/>
    </source>
</evidence>
<dbReference type="GO" id="GO:0047453">
    <property type="term" value="F:ATP-dependent NAD(P)H-hydrate dehydratase activity"/>
    <property type="evidence" value="ECO:0007669"/>
    <property type="project" value="UniProtKB-UniRule"/>
</dbReference>
<sequence>MTSSSSSLAAAAATTTTWADFKNLHQEIIPKHIIPPLSSSSHKGSSGRIGVLGGSERYTGAPYYAAMASLKAGTDLAFVFCAEEAAIPIKCYSPELMVAPVYNAAEFEKEGQNEENASSSSSSSHVSTTTTTTKLIENMVSKVTSLFDRMHVLIIGPGLGRDPIVLRAVAQIIIRAREVNLPLILDADALYLLTLEPYRHILQSSKNNDGVVVLTPNVMEYRRLEQAFENEDELKKALDGVIVIQKGHHDTVTAATTTARESSMMMICEEIGGLKRSGGIGDVLAGTLGAFVAWNQILASKNKGGSSHDWMVASCWSACCAVKKATRIAFEKKKRAMTAPDILEEIGTVLDDMASDVDSKL</sequence>
<dbReference type="PROSITE" id="PS51383">
    <property type="entry name" value="YJEF_C_3"/>
    <property type="match status" value="1"/>
</dbReference>
<keyword evidence="2 6" id="KW-0067">ATP-binding</keyword>
<dbReference type="PANTHER" id="PTHR12592">
    <property type="entry name" value="ATP-DEPENDENT (S)-NAD(P)H-HYDRATE DEHYDRATASE FAMILY MEMBER"/>
    <property type="match status" value="1"/>
</dbReference>
<evidence type="ECO:0000256" key="6">
    <source>
        <dbReference type="HAMAP-Rule" id="MF_03157"/>
    </source>
</evidence>
<dbReference type="InterPro" id="IPR017953">
    <property type="entry name" value="Carbohydrate_kinase_pred_CS"/>
</dbReference>
<feature type="compositionally biased region" description="Low complexity" evidence="7">
    <location>
        <begin position="118"/>
        <end position="131"/>
    </location>
</feature>
<keyword evidence="6" id="KW-0597">Phosphoprotein</keyword>
<comment type="similarity">
    <text evidence="6">Belongs to the NnrD/CARKD family.</text>
</comment>
<evidence type="ECO:0000256" key="7">
    <source>
        <dbReference type="SAM" id="MobiDB-lite"/>
    </source>
</evidence>
<dbReference type="Gene3D" id="3.40.1190.20">
    <property type="match status" value="1"/>
</dbReference>
<dbReference type="HAMAP" id="MF_01965">
    <property type="entry name" value="NADHX_dehydratase"/>
    <property type="match status" value="1"/>
</dbReference>
<feature type="domain" description="YjeF C-terminal" evidence="8">
    <location>
        <begin position="26"/>
        <end position="353"/>
    </location>
</feature>
<dbReference type="InterPro" id="IPR029056">
    <property type="entry name" value="Ribokinase-like"/>
</dbReference>
<evidence type="ECO:0000256" key="2">
    <source>
        <dbReference type="ARBA" id="ARBA00022840"/>
    </source>
</evidence>
<comment type="function">
    <text evidence="6">Catalyzes the dehydration of the S-form of NAD(P)HX at the expense of ATP, which is converted to ADP. Together with NAD(P)HX epimerase, which catalyzes the epimerization of the S- and R-forms, the enzyme allows the repair of both epimers of NAD(P)HX, a damaged form of NAD(P)H that is a result of enzymatic or heat-dependent hydration.</text>
</comment>
<gene>
    <name evidence="9" type="ORF">DBRI00130_LOCUS13268</name>
</gene>
<dbReference type="GO" id="GO:0110051">
    <property type="term" value="P:metabolite repair"/>
    <property type="evidence" value="ECO:0007669"/>
    <property type="project" value="TreeGrafter"/>
</dbReference>
<feature type="binding site" evidence="6">
    <location>
        <begin position="217"/>
        <end position="223"/>
    </location>
    <ligand>
        <name>(6S)-NADPHX</name>
        <dbReference type="ChEBI" id="CHEBI:64076"/>
    </ligand>
</feature>
<dbReference type="EMBL" id="HBNS01016574">
    <property type="protein sequence ID" value="CAE4604085.1"/>
    <property type="molecule type" value="Transcribed_RNA"/>
</dbReference>
<dbReference type="EC" id="4.2.1.93" evidence="6"/>
<dbReference type="NCBIfam" id="TIGR00196">
    <property type="entry name" value="yjeF_cterm"/>
    <property type="match status" value="1"/>
</dbReference>
<dbReference type="AlphaFoldDB" id="A0A7S4UT47"/>
<evidence type="ECO:0000256" key="4">
    <source>
        <dbReference type="ARBA" id="ARBA00023027"/>
    </source>
</evidence>
<keyword evidence="5 6" id="KW-0456">Lyase</keyword>
<evidence type="ECO:0000256" key="1">
    <source>
        <dbReference type="ARBA" id="ARBA00022741"/>
    </source>
</evidence>
<accession>A0A7S4UT47</accession>
<name>A0A7S4UT47_9STRA</name>
<feature type="binding site" evidence="6">
    <location>
        <position position="158"/>
    </location>
    <ligand>
        <name>(6S)-NADPHX</name>
        <dbReference type="ChEBI" id="CHEBI:64076"/>
    </ligand>
</feature>
<evidence type="ECO:0000259" key="8">
    <source>
        <dbReference type="PROSITE" id="PS51383"/>
    </source>
</evidence>
<dbReference type="PANTHER" id="PTHR12592:SF0">
    <property type="entry name" value="ATP-DEPENDENT (S)-NAD(P)H-HYDRATE DEHYDRATASE"/>
    <property type="match status" value="1"/>
</dbReference>
<keyword evidence="3" id="KW-0521">NADP</keyword>
<protein>
    <recommendedName>
        <fullName evidence="6">ATP-dependent (S)-NAD(P)H-hydrate dehydratase</fullName>
        <ecNumber evidence="6">4.2.1.93</ecNumber>
    </recommendedName>
    <alternativeName>
        <fullName evidence="6">ATP-dependent NAD(P)HX dehydratase</fullName>
    </alternativeName>
</protein>
<dbReference type="GO" id="GO:0005524">
    <property type="term" value="F:ATP binding"/>
    <property type="evidence" value="ECO:0007669"/>
    <property type="project" value="UniProtKB-KW"/>
</dbReference>
<keyword evidence="4 6" id="KW-0520">NAD</keyword>
<evidence type="ECO:0000256" key="5">
    <source>
        <dbReference type="ARBA" id="ARBA00023239"/>
    </source>
</evidence>
<reference evidence="9" key="1">
    <citation type="submission" date="2021-01" db="EMBL/GenBank/DDBJ databases">
        <authorList>
            <person name="Corre E."/>
            <person name="Pelletier E."/>
            <person name="Niang G."/>
            <person name="Scheremetjew M."/>
            <person name="Finn R."/>
            <person name="Kale V."/>
            <person name="Holt S."/>
            <person name="Cochrane G."/>
            <person name="Meng A."/>
            <person name="Brown T."/>
            <person name="Cohen L."/>
        </authorList>
    </citation>
    <scope>NUCLEOTIDE SEQUENCE</scope>
    <source>
        <strain evidence="9">GSO104</strain>
    </source>
</reference>
<dbReference type="CDD" id="cd01171">
    <property type="entry name" value="YXKO-related"/>
    <property type="match status" value="1"/>
</dbReference>
<feature type="binding site" evidence="6">
    <location>
        <position position="282"/>
    </location>
    <ligand>
        <name>(6S)-NADPHX</name>
        <dbReference type="ChEBI" id="CHEBI:64076"/>
    </ligand>
</feature>
<feature type="binding site" evidence="6">
    <location>
        <begin position="246"/>
        <end position="250"/>
    </location>
    <ligand>
        <name>ATP</name>
        <dbReference type="ChEBI" id="CHEBI:30616"/>
    </ligand>
</feature>
<comment type="catalytic activity">
    <reaction evidence="6">
        <text>(6S)-NADHX + ATP = ADP + phosphate + NADH + H(+)</text>
        <dbReference type="Rhea" id="RHEA:19017"/>
        <dbReference type="ChEBI" id="CHEBI:15378"/>
        <dbReference type="ChEBI" id="CHEBI:30616"/>
        <dbReference type="ChEBI" id="CHEBI:43474"/>
        <dbReference type="ChEBI" id="CHEBI:57945"/>
        <dbReference type="ChEBI" id="CHEBI:64074"/>
        <dbReference type="ChEBI" id="CHEBI:456216"/>
        <dbReference type="EC" id="4.2.1.93"/>
    </reaction>
</comment>